<evidence type="ECO:0000313" key="2">
    <source>
        <dbReference type="EMBL" id="XDQ41112.1"/>
    </source>
</evidence>
<gene>
    <name evidence="2" type="ORF">AB5J52_01855</name>
</gene>
<dbReference type="AlphaFoldDB" id="A0AB39QCS9"/>
<feature type="region of interest" description="Disordered" evidence="1">
    <location>
        <begin position="200"/>
        <end position="285"/>
    </location>
</feature>
<organism evidence="2">
    <name type="scientific">Streptomyces sp. R39</name>
    <dbReference type="NCBI Taxonomy" id="3238631"/>
    <lineage>
        <taxon>Bacteria</taxon>
        <taxon>Bacillati</taxon>
        <taxon>Actinomycetota</taxon>
        <taxon>Actinomycetes</taxon>
        <taxon>Kitasatosporales</taxon>
        <taxon>Streptomycetaceae</taxon>
        <taxon>Streptomyces</taxon>
    </lineage>
</organism>
<sequence length="285" mass="30421">MADGLKIDYNVLNDAKRDLETLAGDIGPLLDNSTFSRLGQRDYDGYTSSDAFTVLGDSTLADALAGFYDNASSTMSHANKGLKELAGAFGSVGEAFLSFDSELAQGMGITGSNLGLQNYFRDKDLWDYKQAHLDQCVPGPDGKMPDFCSATDPGDPPLDQTINTARGSVHTHLTLDDQHHVIKEESTVTYDGKTYTSVTNYSSDGNHYTTDTSYPDGSTVHSETNLNADGSGTMVTTGSDGDRTEYTRGPKDANGNQPDWQQVGGNTEDDGGGDDGSYNSTPAAW</sequence>
<reference evidence="2" key="1">
    <citation type="submission" date="2024-07" db="EMBL/GenBank/DDBJ databases">
        <authorList>
            <person name="Yu S.T."/>
        </authorList>
    </citation>
    <scope>NUCLEOTIDE SEQUENCE</scope>
    <source>
        <strain evidence="2">R39</strain>
    </source>
</reference>
<proteinExistence type="predicted"/>
<feature type="compositionally biased region" description="Basic and acidic residues" evidence="1">
    <location>
        <begin position="240"/>
        <end position="251"/>
    </location>
</feature>
<name>A0AB39QCS9_9ACTN</name>
<evidence type="ECO:0008006" key="3">
    <source>
        <dbReference type="Google" id="ProtNLM"/>
    </source>
</evidence>
<dbReference type="RefSeq" id="WP_369220835.1">
    <property type="nucleotide sequence ID" value="NZ_CP163441.1"/>
</dbReference>
<evidence type="ECO:0000256" key="1">
    <source>
        <dbReference type="SAM" id="MobiDB-lite"/>
    </source>
</evidence>
<feature type="compositionally biased region" description="Polar residues" evidence="1">
    <location>
        <begin position="200"/>
        <end position="239"/>
    </location>
</feature>
<accession>A0AB39QCS9</accession>
<feature type="compositionally biased region" description="Polar residues" evidence="1">
    <location>
        <begin position="254"/>
        <end position="265"/>
    </location>
</feature>
<protein>
    <recommendedName>
        <fullName evidence="3">WXG100 family type VII secretion target</fullName>
    </recommendedName>
</protein>
<dbReference type="EMBL" id="CP163441">
    <property type="protein sequence ID" value="XDQ41112.1"/>
    <property type="molecule type" value="Genomic_DNA"/>
</dbReference>